<dbReference type="EMBL" id="UINC01164889">
    <property type="protein sequence ID" value="SVD65971.1"/>
    <property type="molecule type" value="Genomic_DNA"/>
</dbReference>
<dbReference type="Gene3D" id="2.30.110.10">
    <property type="entry name" value="Electron Transport, Fmn-binding Protein, Chain A"/>
    <property type="match status" value="1"/>
</dbReference>
<dbReference type="InterPro" id="IPR012349">
    <property type="entry name" value="Split_barrel_FMN-bd"/>
</dbReference>
<gene>
    <name evidence="2" type="ORF">METZ01_LOCUS418825</name>
</gene>
<evidence type="ECO:0000259" key="1">
    <source>
        <dbReference type="Pfam" id="PF01243"/>
    </source>
</evidence>
<evidence type="ECO:0000313" key="2">
    <source>
        <dbReference type="EMBL" id="SVD65971.1"/>
    </source>
</evidence>
<proteinExistence type="predicted"/>
<dbReference type="Pfam" id="PF01243">
    <property type="entry name" value="PNPOx_N"/>
    <property type="match status" value="1"/>
</dbReference>
<feature type="domain" description="Pyridoxamine 5'-phosphate oxidase N-terminal" evidence="1">
    <location>
        <begin position="27"/>
        <end position="135"/>
    </location>
</feature>
<dbReference type="SUPFAM" id="SSF50475">
    <property type="entry name" value="FMN-binding split barrel"/>
    <property type="match status" value="1"/>
</dbReference>
<sequence length="166" mass="17983">MAARTFKEDRMSKIPEALHDYINNAFPHNVCLVGAIRPDGFANISPRGSAQVFDGDTLAVWDRGGRASSDALKNGEKLSVYFRDSSLSAVTRGGNGLLAAGGIARFYGTAELHTEGEAYEQVWNNMVQQERDSDPDKKGFAVLIRVASAEDLRGQPLPEDLAVPSD</sequence>
<accession>A0A382X6T1</accession>
<reference evidence="2" key="1">
    <citation type="submission" date="2018-05" db="EMBL/GenBank/DDBJ databases">
        <authorList>
            <person name="Lanie J.A."/>
            <person name="Ng W.-L."/>
            <person name="Kazmierczak K.M."/>
            <person name="Andrzejewski T.M."/>
            <person name="Davidsen T.M."/>
            <person name="Wayne K.J."/>
            <person name="Tettelin H."/>
            <person name="Glass J.I."/>
            <person name="Rusch D."/>
            <person name="Podicherti R."/>
            <person name="Tsui H.-C.T."/>
            <person name="Winkler M.E."/>
        </authorList>
    </citation>
    <scope>NUCLEOTIDE SEQUENCE</scope>
</reference>
<name>A0A382X6T1_9ZZZZ</name>
<dbReference type="InterPro" id="IPR011576">
    <property type="entry name" value="Pyridox_Oxase_N"/>
</dbReference>
<organism evidence="2">
    <name type="scientific">marine metagenome</name>
    <dbReference type="NCBI Taxonomy" id="408172"/>
    <lineage>
        <taxon>unclassified sequences</taxon>
        <taxon>metagenomes</taxon>
        <taxon>ecological metagenomes</taxon>
    </lineage>
</organism>
<dbReference type="AlphaFoldDB" id="A0A382X6T1"/>
<protein>
    <recommendedName>
        <fullName evidence="1">Pyridoxamine 5'-phosphate oxidase N-terminal domain-containing protein</fullName>
    </recommendedName>
</protein>